<dbReference type="AlphaFoldDB" id="A0A1Y1W2K3"/>
<gene>
    <name evidence="2" type="ORF">DL89DRAFT_36375</name>
</gene>
<keyword evidence="3" id="KW-1185">Reference proteome</keyword>
<keyword evidence="1" id="KW-0732">Signal</keyword>
<reference evidence="2 3" key="1">
    <citation type="submission" date="2016-07" db="EMBL/GenBank/DDBJ databases">
        <title>Pervasive Adenine N6-methylation of Active Genes in Fungi.</title>
        <authorList>
            <consortium name="DOE Joint Genome Institute"/>
            <person name="Mondo S.J."/>
            <person name="Dannebaum R.O."/>
            <person name="Kuo R.C."/>
            <person name="Labutti K."/>
            <person name="Haridas S."/>
            <person name="Kuo A."/>
            <person name="Salamov A."/>
            <person name="Ahrendt S.R."/>
            <person name="Lipzen A."/>
            <person name="Sullivan W."/>
            <person name="Andreopoulos W.B."/>
            <person name="Clum A."/>
            <person name="Lindquist E."/>
            <person name="Daum C."/>
            <person name="Ramamoorthy G.K."/>
            <person name="Gryganskyi A."/>
            <person name="Culley D."/>
            <person name="Magnuson J.K."/>
            <person name="James T.Y."/>
            <person name="O'Malley M.A."/>
            <person name="Stajich J.E."/>
            <person name="Spatafora J.W."/>
            <person name="Visel A."/>
            <person name="Grigoriev I.V."/>
        </authorList>
    </citation>
    <scope>NUCLEOTIDE SEQUENCE [LARGE SCALE GENOMIC DNA]</scope>
    <source>
        <strain evidence="2 3">ATCC 12442</strain>
    </source>
</reference>
<evidence type="ECO:0000256" key="1">
    <source>
        <dbReference type="SAM" id="SignalP"/>
    </source>
</evidence>
<dbReference type="EMBL" id="MCFD01000011">
    <property type="protein sequence ID" value="ORX67773.1"/>
    <property type="molecule type" value="Genomic_DNA"/>
</dbReference>
<evidence type="ECO:0000313" key="2">
    <source>
        <dbReference type="EMBL" id="ORX67773.1"/>
    </source>
</evidence>
<dbReference type="GeneID" id="63808224"/>
<protein>
    <recommendedName>
        <fullName evidence="4">Secreted protein</fullName>
    </recommendedName>
</protein>
<feature type="chain" id="PRO_5012349953" description="Secreted protein" evidence="1">
    <location>
        <begin position="21"/>
        <end position="113"/>
    </location>
</feature>
<accession>A0A1Y1W2K3</accession>
<name>A0A1Y1W2K3_9FUNG</name>
<dbReference type="Proteomes" id="UP000193922">
    <property type="component" value="Unassembled WGS sequence"/>
</dbReference>
<organism evidence="2 3">
    <name type="scientific">Linderina pennispora</name>
    <dbReference type="NCBI Taxonomy" id="61395"/>
    <lineage>
        <taxon>Eukaryota</taxon>
        <taxon>Fungi</taxon>
        <taxon>Fungi incertae sedis</taxon>
        <taxon>Zoopagomycota</taxon>
        <taxon>Kickxellomycotina</taxon>
        <taxon>Kickxellomycetes</taxon>
        <taxon>Kickxellales</taxon>
        <taxon>Kickxellaceae</taxon>
        <taxon>Linderina</taxon>
    </lineage>
</organism>
<evidence type="ECO:0000313" key="3">
    <source>
        <dbReference type="Proteomes" id="UP000193922"/>
    </source>
</evidence>
<evidence type="ECO:0008006" key="4">
    <source>
        <dbReference type="Google" id="ProtNLM"/>
    </source>
</evidence>
<proteinExistence type="predicted"/>
<dbReference type="RefSeq" id="XP_040741619.1">
    <property type="nucleotide sequence ID" value="XM_040891576.1"/>
</dbReference>
<feature type="signal peptide" evidence="1">
    <location>
        <begin position="1"/>
        <end position="20"/>
    </location>
</feature>
<comment type="caution">
    <text evidence="2">The sequence shown here is derived from an EMBL/GenBank/DDBJ whole genome shotgun (WGS) entry which is preliminary data.</text>
</comment>
<sequence>MENCFFFRRCVVNTMLLVSAWQPCPHADKRTSFPEPPAKRNVHSFRCKRGGRIRLAFASVKNVGAAVRERTHTPSTLGRPLICKKPICTPHTCRSCPHSASCSKPSCMLCILA</sequence>